<dbReference type="PRINTS" id="PR00385">
    <property type="entry name" value="P450"/>
</dbReference>
<dbReference type="PRINTS" id="PR00463">
    <property type="entry name" value="EP450I"/>
</dbReference>
<keyword evidence="5 13" id="KW-0349">Heme</keyword>
<evidence type="ECO:0000256" key="8">
    <source>
        <dbReference type="ARBA" id="ARBA00022989"/>
    </source>
</evidence>
<keyword evidence="9 14" id="KW-0560">Oxidoreductase</keyword>
<dbReference type="Proteomes" id="UP000256964">
    <property type="component" value="Unassembled WGS sequence"/>
</dbReference>
<evidence type="ECO:0000256" key="15">
    <source>
        <dbReference type="SAM" id="Phobius"/>
    </source>
</evidence>
<dbReference type="GO" id="GO:0016020">
    <property type="term" value="C:membrane"/>
    <property type="evidence" value="ECO:0007669"/>
    <property type="project" value="UniProtKB-SubCell"/>
</dbReference>
<keyword evidence="12 15" id="KW-0472">Membrane</keyword>
<comment type="cofactor">
    <cofactor evidence="1 13">
        <name>heme</name>
        <dbReference type="ChEBI" id="CHEBI:30413"/>
    </cofactor>
</comment>
<keyword evidence="11 14" id="KW-0503">Monooxygenase</keyword>
<protein>
    <submittedName>
        <fullName evidence="16">O-methylsterigmatocystin oxidoreductase</fullName>
    </submittedName>
</protein>
<dbReference type="AlphaFoldDB" id="A0A371CWC3"/>
<dbReference type="PROSITE" id="PS00086">
    <property type="entry name" value="CYTOCHROME_P450"/>
    <property type="match status" value="1"/>
</dbReference>
<dbReference type="OrthoDB" id="2789670at2759"/>
<dbReference type="InterPro" id="IPR050364">
    <property type="entry name" value="Cytochrome_P450_fung"/>
</dbReference>
<evidence type="ECO:0000256" key="12">
    <source>
        <dbReference type="ARBA" id="ARBA00023136"/>
    </source>
</evidence>
<dbReference type="PANTHER" id="PTHR46300">
    <property type="entry name" value="P450, PUTATIVE (EUROFUNG)-RELATED-RELATED"/>
    <property type="match status" value="1"/>
</dbReference>
<evidence type="ECO:0000256" key="10">
    <source>
        <dbReference type="ARBA" id="ARBA00023004"/>
    </source>
</evidence>
<keyword evidence="17" id="KW-1185">Reference proteome</keyword>
<dbReference type="InterPro" id="IPR017972">
    <property type="entry name" value="Cyt_P450_CS"/>
</dbReference>
<evidence type="ECO:0000256" key="9">
    <source>
        <dbReference type="ARBA" id="ARBA00023002"/>
    </source>
</evidence>
<evidence type="ECO:0000256" key="1">
    <source>
        <dbReference type="ARBA" id="ARBA00001971"/>
    </source>
</evidence>
<comment type="subcellular location">
    <subcellularLocation>
        <location evidence="2">Membrane</location>
        <topology evidence="2">Single-pass membrane protein</topology>
    </subcellularLocation>
</comment>
<dbReference type="STRING" id="139420.A0A371CWC3"/>
<dbReference type="InterPro" id="IPR001128">
    <property type="entry name" value="Cyt_P450"/>
</dbReference>
<name>A0A371CWC3_9APHY</name>
<evidence type="ECO:0000256" key="2">
    <source>
        <dbReference type="ARBA" id="ARBA00004167"/>
    </source>
</evidence>
<comment type="similarity">
    <text evidence="4 14">Belongs to the cytochrome P450 family.</text>
</comment>
<evidence type="ECO:0000256" key="5">
    <source>
        <dbReference type="ARBA" id="ARBA00022617"/>
    </source>
</evidence>
<dbReference type="GO" id="GO:0004497">
    <property type="term" value="F:monooxygenase activity"/>
    <property type="evidence" value="ECO:0007669"/>
    <property type="project" value="UniProtKB-KW"/>
</dbReference>
<dbReference type="GO" id="GO:0005506">
    <property type="term" value="F:iron ion binding"/>
    <property type="evidence" value="ECO:0007669"/>
    <property type="project" value="InterPro"/>
</dbReference>
<evidence type="ECO:0000313" key="17">
    <source>
        <dbReference type="Proteomes" id="UP000256964"/>
    </source>
</evidence>
<sequence length="516" mass="58236">MELASENLSSTVWPVLLLFCLLPFLWTRRLSARNSRLPLPPGPSGLPIIGNVLDIPLENMELYLHGLSVKYGEIISLNTFGTPMIVLGTHEAAVELLEKRSSIYSDRNMTPTAKLAGFDWLIAMMRYGARWRKFRAVFHRCMNPNMIVQYRPIQEAEIKKYLLRLVEDPVKFYEHGRHLIGAMIIRVAYGLEVIGENDKYIKIAEDAMDCFNIVFQPGRYLVQTFPSLRRIPSWFPGAGFKREFAAWFPVVRKIHEVPWEAAMAARREGHVPPSIITTLMDRAKVREDEEAAQVAAANAYMGEEIPLTLSTLQTFFAALASNPHIQKRAQDALETMVGPDRLPTMEDKPDLPYITAIAKECLRWRSVVPLAVPHLATQEDEYKGYRIPAGSVVIANTWAYSRDTRYYPDPETFQPERFLLESGELNPDVLDPAEMAFGYGRRICPGRHFAEASLFTIIASVLHIFDISAPLDRDGNPIKLDVKMTNGVVSYPEPFGCTIRPRSATAEALIRANASA</sequence>
<reference evidence="16 17" key="1">
    <citation type="journal article" date="2018" name="Biotechnol. Biofuels">
        <title>Integrative visual omics of the white-rot fungus Polyporus brumalis exposes the biotechnological potential of its oxidative enzymes for delignifying raw plant biomass.</title>
        <authorList>
            <person name="Miyauchi S."/>
            <person name="Rancon A."/>
            <person name="Drula E."/>
            <person name="Hage H."/>
            <person name="Chaduli D."/>
            <person name="Favel A."/>
            <person name="Grisel S."/>
            <person name="Henrissat B."/>
            <person name="Herpoel-Gimbert I."/>
            <person name="Ruiz-Duenas F.J."/>
            <person name="Chevret D."/>
            <person name="Hainaut M."/>
            <person name="Lin J."/>
            <person name="Wang M."/>
            <person name="Pangilinan J."/>
            <person name="Lipzen A."/>
            <person name="Lesage-Meessen L."/>
            <person name="Navarro D."/>
            <person name="Riley R."/>
            <person name="Grigoriev I.V."/>
            <person name="Zhou S."/>
            <person name="Raouche S."/>
            <person name="Rosso M.N."/>
        </authorList>
    </citation>
    <scope>NUCLEOTIDE SEQUENCE [LARGE SCALE GENOMIC DNA]</scope>
    <source>
        <strain evidence="16 17">BRFM 1820</strain>
    </source>
</reference>
<proteinExistence type="inferred from homology"/>
<gene>
    <name evidence="16" type="ORF">OH76DRAFT_1359462</name>
</gene>
<organism evidence="16 17">
    <name type="scientific">Lentinus brumalis</name>
    <dbReference type="NCBI Taxonomy" id="2498619"/>
    <lineage>
        <taxon>Eukaryota</taxon>
        <taxon>Fungi</taxon>
        <taxon>Dikarya</taxon>
        <taxon>Basidiomycota</taxon>
        <taxon>Agaricomycotina</taxon>
        <taxon>Agaricomycetes</taxon>
        <taxon>Polyporales</taxon>
        <taxon>Polyporaceae</taxon>
        <taxon>Lentinus</taxon>
    </lineage>
</organism>
<dbReference type="CDD" id="cd11065">
    <property type="entry name" value="CYP64-like"/>
    <property type="match status" value="1"/>
</dbReference>
<dbReference type="EMBL" id="KZ857448">
    <property type="protein sequence ID" value="RDX44588.1"/>
    <property type="molecule type" value="Genomic_DNA"/>
</dbReference>
<keyword evidence="7 13" id="KW-0479">Metal-binding</keyword>
<accession>A0A371CWC3</accession>
<keyword evidence="10 13" id="KW-0408">Iron</keyword>
<evidence type="ECO:0000256" key="13">
    <source>
        <dbReference type="PIRSR" id="PIRSR602401-1"/>
    </source>
</evidence>
<keyword evidence="6 15" id="KW-0812">Transmembrane</keyword>
<dbReference type="PANTHER" id="PTHR46300:SF7">
    <property type="entry name" value="P450, PUTATIVE (EUROFUNG)-RELATED"/>
    <property type="match status" value="1"/>
</dbReference>
<comment type="pathway">
    <text evidence="3">Secondary metabolite biosynthesis.</text>
</comment>
<evidence type="ECO:0000256" key="7">
    <source>
        <dbReference type="ARBA" id="ARBA00022723"/>
    </source>
</evidence>
<feature type="binding site" description="axial binding residue" evidence="13">
    <location>
        <position position="444"/>
    </location>
    <ligand>
        <name>heme</name>
        <dbReference type="ChEBI" id="CHEBI:30413"/>
    </ligand>
    <ligandPart>
        <name>Fe</name>
        <dbReference type="ChEBI" id="CHEBI:18248"/>
    </ligandPart>
</feature>
<evidence type="ECO:0000313" key="16">
    <source>
        <dbReference type="EMBL" id="RDX44588.1"/>
    </source>
</evidence>
<dbReference type="Gene3D" id="1.10.630.10">
    <property type="entry name" value="Cytochrome P450"/>
    <property type="match status" value="1"/>
</dbReference>
<evidence type="ECO:0000256" key="3">
    <source>
        <dbReference type="ARBA" id="ARBA00005179"/>
    </source>
</evidence>
<dbReference type="GO" id="GO:0020037">
    <property type="term" value="F:heme binding"/>
    <property type="evidence" value="ECO:0007669"/>
    <property type="project" value="InterPro"/>
</dbReference>
<evidence type="ECO:0000256" key="14">
    <source>
        <dbReference type="RuleBase" id="RU000461"/>
    </source>
</evidence>
<feature type="transmembrane region" description="Helical" evidence="15">
    <location>
        <begin position="12"/>
        <end position="27"/>
    </location>
</feature>
<keyword evidence="8 15" id="KW-1133">Transmembrane helix</keyword>
<dbReference type="SUPFAM" id="SSF48264">
    <property type="entry name" value="Cytochrome P450"/>
    <property type="match status" value="1"/>
</dbReference>
<dbReference type="InterPro" id="IPR036396">
    <property type="entry name" value="Cyt_P450_sf"/>
</dbReference>
<evidence type="ECO:0000256" key="4">
    <source>
        <dbReference type="ARBA" id="ARBA00010617"/>
    </source>
</evidence>
<dbReference type="GO" id="GO:0016705">
    <property type="term" value="F:oxidoreductase activity, acting on paired donors, with incorporation or reduction of molecular oxygen"/>
    <property type="evidence" value="ECO:0007669"/>
    <property type="project" value="InterPro"/>
</dbReference>
<evidence type="ECO:0000256" key="6">
    <source>
        <dbReference type="ARBA" id="ARBA00022692"/>
    </source>
</evidence>
<dbReference type="InterPro" id="IPR002401">
    <property type="entry name" value="Cyt_P450_E_grp-I"/>
</dbReference>
<dbReference type="Pfam" id="PF00067">
    <property type="entry name" value="p450"/>
    <property type="match status" value="1"/>
</dbReference>
<evidence type="ECO:0000256" key="11">
    <source>
        <dbReference type="ARBA" id="ARBA00023033"/>
    </source>
</evidence>